<keyword evidence="6 11" id="KW-0067">ATP-binding</keyword>
<dbReference type="Pfam" id="PF00580">
    <property type="entry name" value="UvrD-helicase"/>
    <property type="match status" value="1"/>
</dbReference>
<dbReference type="PROSITE" id="PS51217">
    <property type="entry name" value="UVRD_HELICASE_CTER"/>
    <property type="match status" value="1"/>
</dbReference>
<dbReference type="GO" id="GO:0000725">
    <property type="term" value="P:recombinational repair"/>
    <property type="evidence" value="ECO:0007669"/>
    <property type="project" value="TreeGrafter"/>
</dbReference>
<dbReference type="PANTHER" id="PTHR11070:SF64">
    <property type="entry name" value="ATP-DEPENDENT DNA HELICASE REP"/>
    <property type="match status" value="1"/>
</dbReference>
<evidence type="ECO:0000256" key="8">
    <source>
        <dbReference type="ARBA" id="ARBA00023235"/>
    </source>
</evidence>
<dbReference type="InterPro" id="IPR000212">
    <property type="entry name" value="DNA_helicase_UvrD/REP"/>
</dbReference>
<dbReference type="PROSITE" id="PS51198">
    <property type="entry name" value="UVRD_HELICASE_ATP_BIND"/>
    <property type="match status" value="1"/>
</dbReference>
<proteinExistence type="inferred from homology"/>
<evidence type="ECO:0000256" key="3">
    <source>
        <dbReference type="ARBA" id="ARBA00022741"/>
    </source>
</evidence>
<dbReference type="EC" id="5.6.2.4" evidence="11"/>
<dbReference type="AlphaFoldDB" id="A0A2N6CZG9"/>
<dbReference type="GO" id="GO:0006260">
    <property type="term" value="P:DNA replication"/>
    <property type="evidence" value="ECO:0007669"/>
    <property type="project" value="UniProtKB-UniRule"/>
</dbReference>
<evidence type="ECO:0000256" key="1">
    <source>
        <dbReference type="ARBA" id="ARBA00009922"/>
    </source>
</evidence>
<gene>
    <name evidence="11 15" type="primary">rep</name>
    <name evidence="15" type="ORF">C0630_04205</name>
</gene>
<evidence type="ECO:0000313" key="16">
    <source>
        <dbReference type="Proteomes" id="UP000235015"/>
    </source>
</evidence>
<feature type="domain" description="UvrD-like helicase ATP-binding" evidence="13">
    <location>
        <begin position="2"/>
        <end position="280"/>
    </location>
</feature>
<dbReference type="InterPro" id="IPR014016">
    <property type="entry name" value="UvrD-like_ATP-bd"/>
</dbReference>
<dbReference type="Gene3D" id="1.10.10.160">
    <property type="match status" value="1"/>
</dbReference>
<keyword evidence="4 11" id="KW-0378">Hydrolase</keyword>
<evidence type="ECO:0000259" key="13">
    <source>
        <dbReference type="PROSITE" id="PS51198"/>
    </source>
</evidence>
<evidence type="ECO:0000313" key="15">
    <source>
        <dbReference type="EMBL" id="PLX62787.1"/>
    </source>
</evidence>
<comment type="subunit">
    <text evidence="11">Homodimer.</text>
</comment>
<dbReference type="NCBIfam" id="TIGR01074">
    <property type="entry name" value="rep"/>
    <property type="match status" value="1"/>
</dbReference>
<dbReference type="HAMAP" id="MF_01920">
    <property type="entry name" value="Helicase_Rep"/>
    <property type="match status" value="1"/>
</dbReference>
<protein>
    <recommendedName>
        <fullName evidence="11">ATP-dependent DNA helicase Rep</fullName>
        <ecNumber evidence="11">5.6.2.4</ecNumber>
    </recommendedName>
    <alternativeName>
        <fullName evidence="11">DNA 3'-5' helicase Rep</fullName>
    </alternativeName>
</protein>
<feature type="domain" description="UvrD-like helicase C-terminal" evidence="14">
    <location>
        <begin position="281"/>
        <end position="561"/>
    </location>
</feature>
<dbReference type="InterPro" id="IPR027417">
    <property type="entry name" value="P-loop_NTPase"/>
</dbReference>
<comment type="function">
    <text evidence="11">Rep helicase is a single-stranded DNA-dependent ATPase involved in DNA replication; it can initiate unwinding at a nick in the DNA. It binds to the single-stranded DNA and acts in a progressive fashion along the DNA in the 3' to 5' direction.</text>
</comment>
<sequence length="669" mass="76765">MSDLNPSQLEAARHIDTPLLVLAGAGSGKTRVITRKIAYLIETIGMQPRHITAVTFTNKAAREMKERVAALLKGKNSKGLSISTFHTLGLNIIRREHKLLGLKSGFTIFDAQDAESLLKELLRKGKGDDEVASSYQWRISEWKNDMLSPEQALSRAESELDQRSALLYAHYQRYLRAFNAVDFDDLILLPVRLFRESPESLEQWQNRIRHLLVDEYQDTNLSQYELVRQLVGVRQSLTVVGDDDQSIYAWRGARPENLIRLKEDFPRLKVVKLEQNYRSSGRILRAANTLIANNPHVFEKRLWCDLGPGEPIRVMSCKNELNEAEKVVSEIIHHKFTSGAAHGDYAILYRGNHQAKLFESALRQHNIPYFLSGGTSFFSRAEIKDVMAYLRLLANPDDDAAFLRIVNTPRREIGASTLERLGNYATERDAGLLAACDELGLEQHLSARPLERLREFAGWVRRFQQRAEQDHPVETVRDMLRELQYEDWLYEKASSDKVAERRWENVLELVQWLDQLHKGDRVGESLTEMVNHLALQDILERQDDDSGNDQVHLMTLHASKGLEFPHVFLVGMEEELLPHKSSIEEYNIEEERRLAYVGITRAQRTLTISFAEKRKRFGEIIACEPSRFLSELPEADLKWEGRQGDSLSKEEKQERGNAHLANLRSLLGK</sequence>
<evidence type="ECO:0000256" key="11">
    <source>
        <dbReference type="HAMAP-Rule" id="MF_01920"/>
    </source>
</evidence>
<accession>A0A2N6CZG9</accession>
<dbReference type="Gene3D" id="3.40.50.300">
    <property type="entry name" value="P-loop containing nucleotide triphosphate hydrolases"/>
    <property type="match status" value="2"/>
</dbReference>
<dbReference type="Gene3D" id="1.10.486.10">
    <property type="entry name" value="PCRA, domain 4"/>
    <property type="match status" value="1"/>
</dbReference>
<keyword evidence="5 11" id="KW-0347">Helicase</keyword>
<keyword evidence="8 11" id="KW-0413">Isomerase</keyword>
<dbReference type="EMBL" id="PKUN01000003">
    <property type="protein sequence ID" value="PLX62787.1"/>
    <property type="molecule type" value="Genomic_DNA"/>
</dbReference>
<dbReference type="InterPro" id="IPR005752">
    <property type="entry name" value="Helicase_Rep"/>
</dbReference>
<evidence type="ECO:0000256" key="9">
    <source>
        <dbReference type="ARBA" id="ARBA00034617"/>
    </source>
</evidence>
<comment type="catalytic activity">
    <reaction evidence="10 11">
        <text>ATP + H2O = ADP + phosphate + H(+)</text>
        <dbReference type="Rhea" id="RHEA:13065"/>
        <dbReference type="ChEBI" id="CHEBI:15377"/>
        <dbReference type="ChEBI" id="CHEBI:15378"/>
        <dbReference type="ChEBI" id="CHEBI:30616"/>
        <dbReference type="ChEBI" id="CHEBI:43474"/>
        <dbReference type="ChEBI" id="CHEBI:456216"/>
        <dbReference type="EC" id="5.6.2.4"/>
    </reaction>
</comment>
<dbReference type="GO" id="GO:0005524">
    <property type="term" value="F:ATP binding"/>
    <property type="evidence" value="ECO:0007669"/>
    <property type="project" value="UniProtKB-UniRule"/>
</dbReference>
<evidence type="ECO:0000256" key="4">
    <source>
        <dbReference type="ARBA" id="ARBA00022801"/>
    </source>
</evidence>
<evidence type="ECO:0000256" key="10">
    <source>
        <dbReference type="ARBA" id="ARBA00048988"/>
    </source>
</evidence>
<dbReference type="GO" id="GO:0005829">
    <property type="term" value="C:cytosol"/>
    <property type="evidence" value="ECO:0007669"/>
    <property type="project" value="TreeGrafter"/>
</dbReference>
<evidence type="ECO:0000256" key="2">
    <source>
        <dbReference type="ARBA" id="ARBA00022705"/>
    </source>
</evidence>
<dbReference type="InterPro" id="IPR014017">
    <property type="entry name" value="DNA_helicase_UvrD-like_C"/>
</dbReference>
<keyword evidence="7 11" id="KW-0238">DNA-binding</keyword>
<dbReference type="Pfam" id="PF13361">
    <property type="entry name" value="UvrD_C"/>
    <property type="match status" value="1"/>
</dbReference>
<evidence type="ECO:0000259" key="14">
    <source>
        <dbReference type="PROSITE" id="PS51217"/>
    </source>
</evidence>
<keyword evidence="3 11" id="KW-0547">Nucleotide-binding</keyword>
<comment type="catalytic activity">
    <reaction evidence="9 11">
        <text>Couples ATP hydrolysis with the unwinding of duplex DNA by translocating in the 3'-5' direction.</text>
        <dbReference type="EC" id="5.6.2.4"/>
    </reaction>
</comment>
<dbReference type="STRING" id="1111735.GCA_000428045_03956"/>
<evidence type="ECO:0000256" key="7">
    <source>
        <dbReference type="ARBA" id="ARBA00023125"/>
    </source>
</evidence>
<comment type="caution">
    <text evidence="15">The sequence shown here is derived from an EMBL/GenBank/DDBJ whole genome shotgun (WGS) entry which is preliminary data.</text>
</comment>
<dbReference type="GO" id="GO:0043138">
    <property type="term" value="F:3'-5' DNA helicase activity"/>
    <property type="evidence" value="ECO:0007669"/>
    <property type="project" value="UniProtKB-UniRule"/>
</dbReference>
<feature type="binding site" evidence="12">
    <location>
        <begin position="23"/>
        <end position="30"/>
    </location>
    <ligand>
        <name>ATP</name>
        <dbReference type="ChEBI" id="CHEBI:30616"/>
    </ligand>
</feature>
<dbReference type="PANTHER" id="PTHR11070">
    <property type="entry name" value="UVRD / RECB / PCRA DNA HELICASE FAMILY MEMBER"/>
    <property type="match status" value="1"/>
</dbReference>
<dbReference type="RefSeq" id="WP_273437985.1">
    <property type="nucleotide sequence ID" value="NZ_PKUN01000003.1"/>
</dbReference>
<evidence type="ECO:0000256" key="6">
    <source>
        <dbReference type="ARBA" id="ARBA00022840"/>
    </source>
</evidence>
<evidence type="ECO:0000256" key="12">
    <source>
        <dbReference type="PROSITE-ProRule" id="PRU00560"/>
    </source>
</evidence>
<dbReference type="Proteomes" id="UP000235015">
    <property type="component" value="Unassembled WGS sequence"/>
</dbReference>
<evidence type="ECO:0000256" key="5">
    <source>
        <dbReference type="ARBA" id="ARBA00022806"/>
    </source>
</evidence>
<name>A0A2N6CZG9_9GAMM</name>
<reference evidence="15 16" key="1">
    <citation type="submission" date="2017-11" db="EMBL/GenBank/DDBJ databases">
        <title>Genome-resolved metagenomics identifies genetic mobility, metabolic interactions, and unexpected diversity in perchlorate-reducing communities.</title>
        <authorList>
            <person name="Barnum T.P."/>
            <person name="Figueroa I.A."/>
            <person name="Carlstrom C.I."/>
            <person name="Lucas L.N."/>
            <person name="Engelbrektson A.L."/>
            <person name="Coates J.D."/>
        </authorList>
    </citation>
    <scope>NUCLEOTIDE SEQUENCE [LARGE SCALE GENOMIC DNA]</scope>
    <source>
        <strain evidence="15">BM301</strain>
    </source>
</reference>
<dbReference type="SUPFAM" id="SSF52540">
    <property type="entry name" value="P-loop containing nucleoside triphosphate hydrolases"/>
    <property type="match status" value="1"/>
</dbReference>
<dbReference type="InterPro" id="IPR013986">
    <property type="entry name" value="DExx_box_DNA_helicase_dom_sf"/>
</dbReference>
<dbReference type="GO" id="GO:0016887">
    <property type="term" value="F:ATP hydrolysis activity"/>
    <property type="evidence" value="ECO:0007669"/>
    <property type="project" value="RHEA"/>
</dbReference>
<comment type="similarity">
    <text evidence="1 11">Belongs to the helicase family. UvrD subfamily.</text>
</comment>
<dbReference type="GO" id="GO:0003697">
    <property type="term" value="F:single-stranded DNA binding"/>
    <property type="evidence" value="ECO:0007669"/>
    <property type="project" value="UniProtKB-UniRule"/>
</dbReference>
<keyword evidence="2 11" id="KW-0235">DNA replication</keyword>
<dbReference type="CDD" id="cd18807">
    <property type="entry name" value="SF1_C_UvrD"/>
    <property type="match status" value="1"/>
</dbReference>
<organism evidence="15 16">
    <name type="scientific">Sedimenticola selenatireducens</name>
    <dbReference type="NCBI Taxonomy" id="191960"/>
    <lineage>
        <taxon>Bacteria</taxon>
        <taxon>Pseudomonadati</taxon>
        <taxon>Pseudomonadota</taxon>
        <taxon>Gammaproteobacteria</taxon>
        <taxon>Chromatiales</taxon>
        <taxon>Sedimenticolaceae</taxon>
        <taxon>Sedimenticola</taxon>
    </lineage>
</organism>
<dbReference type="CDD" id="cd17932">
    <property type="entry name" value="DEXQc_UvrD"/>
    <property type="match status" value="1"/>
</dbReference>
<feature type="binding site" evidence="11">
    <location>
        <position position="278"/>
    </location>
    <ligand>
        <name>ATP</name>
        <dbReference type="ChEBI" id="CHEBI:30616"/>
    </ligand>
</feature>